<dbReference type="AlphaFoldDB" id="K9WKD7"/>
<keyword evidence="3" id="KW-1185">Reference proteome</keyword>
<dbReference type="eggNOG" id="COG3177">
    <property type="taxonomic scope" value="Bacteria"/>
</dbReference>
<gene>
    <name evidence="2" type="ORF">Mic7113_4288</name>
</gene>
<dbReference type="InterPro" id="IPR036597">
    <property type="entry name" value="Fido-like_dom_sf"/>
</dbReference>
<reference evidence="2 3" key="1">
    <citation type="submission" date="2012-06" db="EMBL/GenBank/DDBJ databases">
        <title>Finished chromosome of genome of Microcoleus sp. PCC 7113.</title>
        <authorList>
            <consortium name="US DOE Joint Genome Institute"/>
            <person name="Gugger M."/>
            <person name="Coursin T."/>
            <person name="Rippka R."/>
            <person name="Tandeau De Marsac N."/>
            <person name="Huntemann M."/>
            <person name="Wei C.-L."/>
            <person name="Han J."/>
            <person name="Detter J.C."/>
            <person name="Han C."/>
            <person name="Tapia R."/>
            <person name="Chen A."/>
            <person name="Kyrpides N."/>
            <person name="Mavromatis K."/>
            <person name="Markowitz V."/>
            <person name="Szeto E."/>
            <person name="Ivanova N."/>
            <person name="Pagani I."/>
            <person name="Pati A."/>
            <person name="Goodwin L."/>
            <person name="Nordberg H.P."/>
            <person name="Cantor M.N."/>
            <person name="Hua S.X."/>
            <person name="Woyke T."/>
            <person name="Kerfeld C.A."/>
        </authorList>
    </citation>
    <scope>NUCLEOTIDE SEQUENCE [LARGE SCALE GENOMIC DNA]</scope>
    <source>
        <strain evidence="2 3">PCC 7113</strain>
    </source>
</reference>
<dbReference type="HOGENOM" id="CLU_1287640_0_0_3"/>
<dbReference type="EMBL" id="CP003630">
    <property type="protein sequence ID" value="AFZ19987.1"/>
    <property type="molecule type" value="Genomic_DNA"/>
</dbReference>
<dbReference type="Proteomes" id="UP000010471">
    <property type="component" value="Chromosome"/>
</dbReference>
<dbReference type="InterPro" id="IPR003812">
    <property type="entry name" value="Fido"/>
</dbReference>
<feature type="domain" description="Fido" evidence="1">
    <location>
        <begin position="41"/>
        <end position="210"/>
    </location>
</feature>
<dbReference type="STRING" id="1173027.Mic7113_4288"/>
<dbReference type="OrthoDB" id="9814400at2"/>
<evidence type="ECO:0000313" key="3">
    <source>
        <dbReference type="Proteomes" id="UP000010471"/>
    </source>
</evidence>
<dbReference type="SUPFAM" id="SSF140931">
    <property type="entry name" value="Fic-like"/>
    <property type="match status" value="1"/>
</dbReference>
<protein>
    <recommendedName>
        <fullName evidence="1">Fido domain-containing protein</fullName>
    </recommendedName>
</protein>
<evidence type="ECO:0000259" key="1">
    <source>
        <dbReference type="PROSITE" id="PS51459"/>
    </source>
</evidence>
<dbReference type="Gene3D" id="1.10.3290.10">
    <property type="entry name" value="Fido-like domain"/>
    <property type="match status" value="1"/>
</dbReference>
<dbReference type="PROSITE" id="PS51459">
    <property type="entry name" value="FIDO"/>
    <property type="match status" value="1"/>
</dbReference>
<organism evidence="2 3">
    <name type="scientific">Allocoleopsis franciscana PCC 7113</name>
    <dbReference type="NCBI Taxonomy" id="1173027"/>
    <lineage>
        <taxon>Bacteria</taxon>
        <taxon>Bacillati</taxon>
        <taxon>Cyanobacteriota</taxon>
        <taxon>Cyanophyceae</taxon>
        <taxon>Coleofasciculales</taxon>
        <taxon>Coleofasciculaceae</taxon>
        <taxon>Allocoleopsis</taxon>
        <taxon>Allocoleopsis franciscana</taxon>
    </lineage>
</organism>
<accession>K9WKD7</accession>
<name>K9WKD7_9CYAN</name>
<proteinExistence type="predicted"/>
<evidence type="ECO:0000313" key="2">
    <source>
        <dbReference type="EMBL" id="AFZ19987.1"/>
    </source>
</evidence>
<dbReference type="KEGG" id="mic:Mic7113_4288"/>
<dbReference type="RefSeq" id="WP_015184123.1">
    <property type="nucleotide sequence ID" value="NC_019738.1"/>
</dbReference>
<sequence>MHPPDCPAWEYADHPKREIILKERTEDIVVQLYQQTLDFIEIAADTRPIHGYLFSLLVPRQSIYYAGHYRGEDFPCLKEYYVGSTEGLDVGFPPFLVEQRMEKIAQWIREGMKVLELTHQLPDTQISPEDKLLNTVAFACGIFDEVLRVHPYANGNGHIARFILWTILGKYGYWLKQFPIEPRPNHPLYAWAITEYRKGNKQALENYILMCIAG</sequence>